<evidence type="ECO:0000256" key="7">
    <source>
        <dbReference type="ARBA" id="ARBA00022989"/>
    </source>
</evidence>
<keyword evidence="4" id="KW-0808">Transferase</keyword>
<evidence type="ECO:0000256" key="10">
    <source>
        <dbReference type="RuleBase" id="RU363075"/>
    </source>
</evidence>
<dbReference type="InterPro" id="IPR005599">
    <property type="entry name" value="GPI_mannosylTrfase"/>
</dbReference>
<reference evidence="12 13" key="1">
    <citation type="submission" date="2023-09" db="EMBL/GenBank/DDBJ databases">
        <title>Pangenome analysis of Batrachochytrium dendrobatidis and related Chytrids.</title>
        <authorList>
            <person name="Yacoub M.N."/>
            <person name="Stajich J.E."/>
            <person name="James T.Y."/>
        </authorList>
    </citation>
    <scope>NUCLEOTIDE SEQUENCE [LARGE SCALE GENOMIC DNA]</scope>
    <source>
        <strain evidence="12 13">JEL0888</strain>
    </source>
</reference>
<comment type="caution">
    <text evidence="12">The sequence shown here is derived from an EMBL/GenBank/DDBJ whole genome shotgun (WGS) entry which is preliminary data.</text>
</comment>
<evidence type="ECO:0000256" key="8">
    <source>
        <dbReference type="ARBA" id="ARBA00023136"/>
    </source>
</evidence>
<evidence type="ECO:0000256" key="5">
    <source>
        <dbReference type="ARBA" id="ARBA00022692"/>
    </source>
</evidence>
<dbReference type="Pfam" id="PF03901">
    <property type="entry name" value="Glyco_transf_22"/>
    <property type="match status" value="1"/>
</dbReference>
<sequence length="671" mass="73533">MIGADDADGGAQRGGVARGSSATRAVGDWLDVADGDGSGGSGSGSSARGADGEPLRLVARRLLVRPLSSSRTGATAGLHDGVFGPPGAAGAGSDSGNGGSGSGGDGPTPQQLLRVAAGLVVFRIANALAVRTHFDPDEFWQSLEVAHEFVFGVGYLTWEWTYRIRGFAHPLVFAGVYKALAAAGLDDTDLLGCFAAAADLYTFRLAWAMFGPSVAKWTLVATIVSWFNFFCLVRTYSNSLEACLTAAALFYWPWPRSAGEPRPTRSGFRIALALAAAACIIRPTNAILWAFLGVRLLAQRSVRRLAVVLDTIAAMIAAVCVSMSIDYVFFGTWTFAPWEFVRFNVLHNISIFYGGHPFHWYFSQGIPVVLLTLLPLCAWGIAGLGATPAGRRKRQYFWMCVWTVCVLSIQAHKEFRFLMPLVAPMMLYAGVGLHRIELADAVAGRRGWASHLRRAMAAVCVTNVIAALYLSRVHQRGVMDVMHWLRDETHQGRVDDVLFLMPCHSTPFYSHIHRNISMRMVTCEPPIGVTNRAAYRDETDVLYDDPEGFVRTYFETQLGNKTLSWPTPAPALGAFHTAAGVYMDVPGQPYRVRRYTWASHVVMFDNARLWPLVSRLMDGSDYTQCARFFNSHFHDDSKRLGDVVVWCRPVQARGRDSSSSARVESQRGAEL</sequence>
<feature type="region of interest" description="Disordered" evidence="11">
    <location>
        <begin position="75"/>
        <end position="108"/>
    </location>
</feature>
<protein>
    <recommendedName>
        <fullName evidence="10">Mannosyltransferase</fullName>
        <ecNumber evidence="10">2.4.1.-</ecNumber>
    </recommendedName>
</protein>
<evidence type="ECO:0000256" key="11">
    <source>
        <dbReference type="SAM" id="MobiDB-lite"/>
    </source>
</evidence>
<dbReference type="PANTHER" id="PTHR22760">
    <property type="entry name" value="GLYCOSYLTRANSFERASE"/>
    <property type="match status" value="1"/>
</dbReference>
<evidence type="ECO:0000256" key="4">
    <source>
        <dbReference type="ARBA" id="ARBA00022679"/>
    </source>
</evidence>
<dbReference type="Proteomes" id="UP001527925">
    <property type="component" value="Unassembled WGS sequence"/>
</dbReference>
<comment type="function">
    <text evidence="9">Mannosyltransferase involved in glycosylphosphatidylinositol-anchor biosynthesis. Transfers the third mannose to Man2-GlcN-acyl-PI during GPI precursor assembly.</text>
</comment>
<dbReference type="EMBL" id="JADGIZ020000001">
    <property type="protein sequence ID" value="KAL2920144.1"/>
    <property type="molecule type" value="Genomic_DNA"/>
</dbReference>
<keyword evidence="7 10" id="KW-1133">Transmembrane helix</keyword>
<gene>
    <name evidence="12" type="primary">GPI10</name>
    <name evidence="12" type="ORF">HK105_200210</name>
</gene>
<evidence type="ECO:0000313" key="13">
    <source>
        <dbReference type="Proteomes" id="UP001527925"/>
    </source>
</evidence>
<keyword evidence="8 10" id="KW-0472">Membrane</keyword>
<dbReference type="EC" id="2.4.1.-" evidence="10"/>
<evidence type="ECO:0000256" key="3">
    <source>
        <dbReference type="ARBA" id="ARBA00022676"/>
    </source>
</evidence>
<feature type="region of interest" description="Disordered" evidence="11">
    <location>
        <begin position="1"/>
        <end position="51"/>
    </location>
</feature>
<name>A0ABR4NL12_9FUNG</name>
<evidence type="ECO:0000256" key="2">
    <source>
        <dbReference type="ARBA" id="ARBA00006065"/>
    </source>
</evidence>
<comment type="subcellular location">
    <subcellularLocation>
        <location evidence="1 10">Endoplasmic reticulum membrane</location>
        <topology evidence="1 10">Multi-pass membrane protein</topology>
    </subcellularLocation>
</comment>
<comment type="caution">
    <text evidence="10">Lacks conserved residue(s) required for the propagation of feature annotation.</text>
</comment>
<feature type="transmembrane region" description="Helical" evidence="10">
    <location>
        <begin position="270"/>
        <end position="294"/>
    </location>
</feature>
<feature type="compositionally biased region" description="Gly residues" evidence="11">
    <location>
        <begin position="87"/>
        <end position="106"/>
    </location>
</feature>
<keyword evidence="6 10" id="KW-0256">Endoplasmic reticulum</keyword>
<evidence type="ECO:0000256" key="9">
    <source>
        <dbReference type="ARBA" id="ARBA00024708"/>
    </source>
</evidence>
<accession>A0ABR4NL12</accession>
<feature type="transmembrane region" description="Helical" evidence="10">
    <location>
        <begin position="306"/>
        <end position="330"/>
    </location>
</feature>
<evidence type="ECO:0000313" key="12">
    <source>
        <dbReference type="EMBL" id="KAL2920144.1"/>
    </source>
</evidence>
<keyword evidence="13" id="KW-1185">Reference proteome</keyword>
<evidence type="ECO:0000256" key="6">
    <source>
        <dbReference type="ARBA" id="ARBA00022824"/>
    </source>
</evidence>
<dbReference type="PANTHER" id="PTHR22760:SF4">
    <property type="entry name" value="GPI MANNOSYLTRANSFERASE 3"/>
    <property type="match status" value="1"/>
</dbReference>
<evidence type="ECO:0000256" key="1">
    <source>
        <dbReference type="ARBA" id="ARBA00004477"/>
    </source>
</evidence>
<feature type="transmembrane region" description="Helical" evidence="10">
    <location>
        <begin position="396"/>
        <end position="411"/>
    </location>
</feature>
<comment type="similarity">
    <text evidence="2">Belongs to the glycosyltransferase 22 family. PIGB subfamily.</text>
</comment>
<keyword evidence="3 10" id="KW-0328">Glycosyltransferase</keyword>
<proteinExistence type="inferred from homology"/>
<organism evidence="12 13">
    <name type="scientific">Polyrhizophydium stewartii</name>
    <dbReference type="NCBI Taxonomy" id="2732419"/>
    <lineage>
        <taxon>Eukaryota</taxon>
        <taxon>Fungi</taxon>
        <taxon>Fungi incertae sedis</taxon>
        <taxon>Chytridiomycota</taxon>
        <taxon>Chytridiomycota incertae sedis</taxon>
        <taxon>Chytridiomycetes</taxon>
        <taxon>Rhizophydiales</taxon>
        <taxon>Rhizophydiales incertae sedis</taxon>
        <taxon>Polyrhizophydium</taxon>
    </lineage>
</organism>
<feature type="transmembrane region" description="Helical" evidence="10">
    <location>
        <begin position="360"/>
        <end position="384"/>
    </location>
</feature>
<keyword evidence="5 10" id="KW-0812">Transmembrane</keyword>